<protein>
    <submittedName>
        <fullName evidence="10">Uncharacterized protein</fullName>
    </submittedName>
</protein>
<keyword evidence="7" id="KW-0732">Signal</keyword>
<feature type="signal peptide" evidence="7">
    <location>
        <begin position="1"/>
        <end position="25"/>
    </location>
</feature>
<evidence type="ECO:0000313" key="11">
    <source>
        <dbReference type="Proteomes" id="UP000243459"/>
    </source>
</evidence>
<evidence type="ECO:0000259" key="8">
    <source>
        <dbReference type="Pfam" id="PF06813"/>
    </source>
</evidence>
<reference evidence="11" key="1">
    <citation type="journal article" date="2017" name="Nat. Commun.">
        <title>The asparagus genome sheds light on the origin and evolution of a young Y chromosome.</title>
        <authorList>
            <person name="Harkess A."/>
            <person name="Zhou J."/>
            <person name="Xu C."/>
            <person name="Bowers J.E."/>
            <person name="Van der Hulst R."/>
            <person name="Ayyampalayam S."/>
            <person name="Mercati F."/>
            <person name="Riccardi P."/>
            <person name="McKain M.R."/>
            <person name="Kakrana A."/>
            <person name="Tang H."/>
            <person name="Ray J."/>
            <person name="Groenendijk J."/>
            <person name="Arikit S."/>
            <person name="Mathioni S.M."/>
            <person name="Nakano M."/>
            <person name="Shan H."/>
            <person name="Telgmann-Rauber A."/>
            <person name="Kanno A."/>
            <person name="Yue Z."/>
            <person name="Chen H."/>
            <person name="Li W."/>
            <person name="Chen Y."/>
            <person name="Xu X."/>
            <person name="Zhang Y."/>
            <person name="Luo S."/>
            <person name="Chen H."/>
            <person name="Gao J."/>
            <person name="Mao Z."/>
            <person name="Pires J.C."/>
            <person name="Luo M."/>
            <person name="Kudrna D."/>
            <person name="Wing R.A."/>
            <person name="Meyers B.C."/>
            <person name="Yi K."/>
            <person name="Kong H."/>
            <person name="Lavrijsen P."/>
            <person name="Sunseri F."/>
            <person name="Falavigna A."/>
            <person name="Ye Y."/>
            <person name="Leebens-Mack J.H."/>
            <person name="Chen G."/>
        </authorList>
    </citation>
    <scope>NUCLEOTIDE SEQUENCE [LARGE SCALE GENOMIC DNA]</scope>
    <source>
        <strain evidence="11">cv. DH0086</strain>
    </source>
</reference>
<keyword evidence="2 6" id="KW-0812">Transmembrane</keyword>
<feature type="compositionally biased region" description="Basic and acidic residues" evidence="5">
    <location>
        <begin position="287"/>
        <end position="305"/>
    </location>
</feature>
<evidence type="ECO:0000256" key="1">
    <source>
        <dbReference type="ARBA" id="ARBA00004141"/>
    </source>
</evidence>
<dbReference type="InterPro" id="IPR010658">
    <property type="entry name" value="Nodulin-like"/>
</dbReference>
<evidence type="ECO:0000256" key="7">
    <source>
        <dbReference type="SAM" id="SignalP"/>
    </source>
</evidence>
<dbReference type="Proteomes" id="UP000243459">
    <property type="component" value="Chromosome 2"/>
</dbReference>
<evidence type="ECO:0000259" key="9">
    <source>
        <dbReference type="Pfam" id="PF23262"/>
    </source>
</evidence>
<feature type="chain" id="PRO_5024379745" evidence="7">
    <location>
        <begin position="26"/>
        <end position="522"/>
    </location>
</feature>
<feature type="transmembrane region" description="Helical" evidence="6">
    <location>
        <begin position="176"/>
        <end position="197"/>
    </location>
</feature>
<comment type="subcellular location">
    <subcellularLocation>
        <location evidence="1">Membrane</location>
        <topology evidence="1">Multi-pass membrane protein</topology>
    </subcellularLocation>
</comment>
<dbReference type="InterPro" id="IPR036259">
    <property type="entry name" value="MFS_trans_sf"/>
</dbReference>
<evidence type="ECO:0000313" key="10">
    <source>
        <dbReference type="EMBL" id="ONK77085.1"/>
    </source>
</evidence>
<feature type="transmembrane region" description="Helical" evidence="6">
    <location>
        <begin position="209"/>
        <end position="230"/>
    </location>
</feature>
<keyword evidence="4 6" id="KW-0472">Membrane</keyword>
<feature type="region of interest" description="Disordered" evidence="5">
    <location>
        <begin position="287"/>
        <end position="308"/>
    </location>
</feature>
<feature type="transmembrane region" description="Helical" evidence="6">
    <location>
        <begin position="326"/>
        <end position="344"/>
    </location>
</feature>
<dbReference type="Pfam" id="PF23262">
    <property type="entry name" value="NFD4_C"/>
    <property type="match status" value="1"/>
</dbReference>
<feature type="transmembrane region" description="Helical" evidence="6">
    <location>
        <begin position="418"/>
        <end position="440"/>
    </location>
</feature>
<feature type="transmembrane region" description="Helical" evidence="6">
    <location>
        <begin position="108"/>
        <end position="130"/>
    </location>
</feature>
<evidence type="ECO:0000256" key="5">
    <source>
        <dbReference type="SAM" id="MobiDB-lite"/>
    </source>
</evidence>
<feature type="domain" description="NFD4 C-terminal" evidence="9">
    <location>
        <begin position="313"/>
        <end position="521"/>
    </location>
</feature>
<keyword evidence="11" id="KW-1185">Reference proteome</keyword>
<dbReference type="PANTHER" id="PTHR21576:SF11">
    <property type="entry name" value="MAJOR FACILITATOR SUPERFAMILY PROTEIN"/>
    <property type="match status" value="1"/>
</dbReference>
<feature type="transmembrane region" description="Helical" evidence="6">
    <location>
        <begin position="452"/>
        <end position="475"/>
    </location>
</feature>
<evidence type="ECO:0000256" key="2">
    <source>
        <dbReference type="ARBA" id="ARBA00022692"/>
    </source>
</evidence>
<dbReference type="AlphaFoldDB" id="A0A5P1FFD4"/>
<dbReference type="GO" id="GO:0016020">
    <property type="term" value="C:membrane"/>
    <property type="evidence" value="ECO:0007669"/>
    <property type="project" value="UniProtKB-SubCell"/>
</dbReference>
<dbReference type="PANTHER" id="PTHR21576">
    <property type="entry name" value="UNCHARACTERIZED NODULIN-LIKE PROTEIN"/>
    <property type="match status" value="1"/>
</dbReference>
<dbReference type="InterPro" id="IPR056555">
    <property type="entry name" value="NFD4_C"/>
</dbReference>
<sequence length="522" mass="57020">MSSSSSSSLQWLSLVATIWLQTVNGPNSDFPIYSSQLKQILSISQVQLNNLAFASDAGKLFGWCSGVATAYLPLRLVLLIGAAFGLIGYGIQFLFLANKIAYLSYWQVFMLTALAGNGICWINTVCYLICTRNFCPDSRIAAGLSTSYVGLSARVYTALVDFIFNPEPGRKAKAYLLLNASAPIFISVMMMPLLKVIKVDEGSCSGGDVEFLVMFVITLATGVCAVFGSIGSGRVWSTAHIVSLGVLLLSPIALPMFLKVKERVEERLRSTKESKVHVLTIEEVEDGERVTESEEDSEKFNQKDVEEGEDKEEEVGFRTLVRKLDFWLYFFSYMFGATLGLVFLNNLGQIAESRGLVKTSSLVSLASSFGFFGRVMPPLLDYYFAKKGRTISRPAFMATMMAPIAGAFILLLNSTTLFLYIATAIIGACSGSITSIAVSATPELFGTKNFAVNHNIIVTNIPIGSLVFGYFAAVLYQRKGGSESCEGTKCYSQTFIIWGSVCSIGTVLCTILYIRTRRFCSS</sequence>
<feature type="transmembrane region" description="Helical" evidence="6">
    <location>
        <begin position="236"/>
        <end position="258"/>
    </location>
</feature>
<feature type="transmembrane region" description="Helical" evidence="6">
    <location>
        <begin position="395"/>
        <end position="412"/>
    </location>
</feature>
<accession>A0A5P1FFD4</accession>
<evidence type="ECO:0000256" key="6">
    <source>
        <dbReference type="SAM" id="Phobius"/>
    </source>
</evidence>
<organism evidence="10 11">
    <name type="scientific">Asparagus officinalis</name>
    <name type="common">Garden asparagus</name>
    <dbReference type="NCBI Taxonomy" id="4686"/>
    <lineage>
        <taxon>Eukaryota</taxon>
        <taxon>Viridiplantae</taxon>
        <taxon>Streptophyta</taxon>
        <taxon>Embryophyta</taxon>
        <taxon>Tracheophyta</taxon>
        <taxon>Spermatophyta</taxon>
        <taxon>Magnoliopsida</taxon>
        <taxon>Liliopsida</taxon>
        <taxon>Asparagales</taxon>
        <taxon>Asparagaceae</taxon>
        <taxon>Asparagoideae</taxon>
        <taxon>Asparagus</taxon>
    </lineage>
</organism>
<feature type="transmembrane region" description="Helical" evidence="6">
    <location>
        <begin position="76"/>
        <end position="96"/>
    </location>
</feature>
<keyword evidence="3 6" id="KW-1133">Transmembrane helix</keyword>
<feature type="domain" description="Nodulin-like" evidence="8">
    <location>
        <begin position="10"/>
        <end position="255"/>
    </location>
</feature>
<dbReference type="EMBL" id="CM007382">
    <property type="protein sequence ID" value="ONK77085.1"/>
    <property type="molecule type" value="Genomic_DNA"/>
</dbReference>
<evidence type="ECO:0000256" key="4">
    <source>
        <dbReference type="ARBA" id="ARBA00023136"/>
    </source>
</evidence>
<dbReference type="Gramene" id="ONK77085">
    <property type="protein sequence ID" value="ONK77085"/>
    <property type="gene ID" value="A4U43_C02F2950"/>
</dbReference>
<feature type="transmembrane region" description="Helical" evidence="6">
    <location>
        <begin position="364"/>
        <end position="383"/>
    </location>
</feature>
<dbReference type="Pfam" id="PF06813">
    <property type="entry name" value="Nodulin-like"/>
    <property type="match status" value="1"/>
</dbReference>
<dbReference type="OMA" id="AIQNFPF"/>
<gene>
    <name evidence="10" type="ORF">A4U43_C02F2950</name>
</gene>
<dbReference type="SUPFAM" id="SSF103473">
    <property type="entry name" value="MFS general substrate transporter"/>
    <property type="match status" value="1"/>
</dbReference>
<evidence type="ECO:0000256" key="3">
    <source>
        <dbReference type="ARBA" id="ARBA00022989"/>
    </source>
</evidence>
<dbReference type="Gene3D" id="1.20.1250.20">
    <property type="entry name" value="MFS general substrate transporter like domains"/>
    <property type="match status" value="1"/>
</dbReference>
<name>A0A5P1FFD4_ASPOF</name>
<feature type="transmembrane region" description="Helical" evidence="6">
    <location>
        <begin position="495"/>
        <end position="514"/>
    </location>
</feature>
<proteinExistence type="predicted"/>